<name>A0A7J0A4B2_9BACE</name>
<dbReference type="InterPro" id="IPR011604">
    <property type="entry name" value="PDDEXK-like_dom_sf"/>
</dbReference>
<dbReference type="Proteomes" id="UP000491181">
    <property type="component" value="Unassembled WGS sequence"/>
</dbReference>
<dbReference type="Gene3D" id="3.90.320.10">
    <property type="match status" value="1"/>
</dbReference>
<dbReference type="InterPro" id="IPR026350">
    <property type="entry name" value="GxxExxY"/>
</dbReference>
<reference evidence="1 2" key="1">
    <citation type="journal article" date="2020" name="Microbiome">
        <title>Single-cell genomics of uncultured bacteria reveals dietary fiber responders in the mouse gut microbiota.</title>
        <authorList>
            <person name="Chijiiwa R."/>
            <person name="Hosokawa M."/>
            <person name="Kogawa M."/>
            <person name="Nishikawa Y."/>
            <person name="Ide K."/>
            <person name="Sakanashi C."/>
            <person name="Takahashi K."/>
            <person name="Takeyama H."/>
        </authorList>
    </citation>
    <scope>NUCLEOTIDE SEQUENCE [LARGE SCALE GENOMIC DNA]</scope>
    <source>
        <strain evidence="1">IMSAGC_001</strain>
    </source>
</reference>
<comment type="caution">
    <text evidence="1">The sequence shown here is derived from an EMBL/GenBank/DDBJ whole genome shotgun (WGS) entry which is preliminary data.</text>
</comment>
<evidence type="ECO:0000313" key="2">
    <source>
        <dbReference type="Proteomes" id="UP000491181"/>
    </source>
</evidence>
<dbReference type="EMBL" id="BLLS01000080">
    <property type="protein sequence ID" value="GFH87214.1"/>
    <property type="molecule type" value="Genomic_DNA"/>
</dbReference>
<dbReference type="RefSeq" id="WP_167830040.1">
    <property type="nucleotide sequence ID" value="NZ_CAMRUR010000034.1"/>
</dbReference>
<organism evidence="1 2">
    <name type="scientific">Bacteroides acidifaciens</name>
    <dbReference type="NCBI Taxonomy" id="85831"/>
    <lineage>
        <taxon>Bacteria</taxon>
        <taxon>Pseudomonadati</taxon>
        <taxon>Bacteroidota</taxon>
        <taxon>Bacteroidia</taxon>
        <taxon>Bacteroidales</taxon>
        <taxon>Bacteroidaceae</taxon>
        <taxon>Bacteroides</taxon>
    </lineage>
</organism>
<proteinExistence type="predicted"/>
<dbReference type="NCBIfam" id="TIGR04256">
    <property type="entry name" value="GxxExxY"/>
    <property type="match status" value="1"/>
</dbReference>
<accession>A0A7J0A4B2</accession>
<evidence type="ECO:0008006" key="3">
    <source>
        <dbReference type="Google" id="ProtNLM"/>
    </source>
</evidence>
<gene>
    <name evidence="1" type="ORF">IMSAGC001_02639</name>
</gene>
<dbReference type="AlphaFoldDB" id="A0A7J0A4B2"/>
<dbReference type="Pfam" id="PF13366">
    <property type="entry name" value="PDDEXK_3"/>
    <property type="match status" value="1"/>
</dbReference>
<protein>
    <recommendedName>
        <fullName evidence="3">GxxExxY protein</fullName>
    </recommendedName>
</protein>
<evidence type="ECO:0000313" key="1">
    <source>
        <dbReference type="EMBL" id="GFH87214.1"/>
    </source>
</evidence>
<sequence>MIQDINVLTNKVLGLAFEVHTQLGAGLLESTYESCLFYELKENNINVERQKKLPIIYKGIQLDTDYRIDLLIDNQLIIELKSVEALQPVHSAQLLTYMKLSNLKYGLLLNFNVPHLKQGIKRFIL</sequence>